<evidence type="ECO:0000313" key="3">
    <source>
        <dbReference type="Proteomes" id="UP000308828"/>
    </source>
</evidence>
<proteinExistence type="predicted"/>
<dbReference type="RefSeq" id="WP_136597804.1">
    <property type="nucleotide sequence ID" value="NZ_STGV01000002.1"/>
</dbReference>
<sequence length="178" mass="19594">MIKRSGIFQSTTALRNLGIVALIATLPAFAGTAVGQQSALDSATEAEIRQFCTGIADAARDQRYLLQKQELDKLQADIDGRIAVLEKRREEYEDWLTRRNEFMKQAEGQLLEIYKKMAPDAAAPQLEQTDVILAAAIIMKLPPRQSSLILTEMNPEVAAKVASIMSSASDRNTSKDPS</sequence>
<feature type="signal peptide" evidence="1">
    <location>
        <begin position="1"/>
        <end position="30"/>
    </location>
</feature>
<gene>
    <name evidence="2" type="ORF">FAA97_06860</name>
</gene>
<dbReference type="OrthoDB" id="9810610at2"/>
<keyword evidence="2" id="KW-0966">Cell projection</keyword>
<keyword evidence="2" id="KW-0282">Flagellum</keyword>
<keyword evidence="2" id="KW-0969">Cilium</keyword>
<dbReference type="AlphaFoldDB" id="A0A4S8P338"/>
<dbReference type="Proteomes" id="UP000308828">
    <property type="component" value="Unassembled WGS sequence"/>
</dbReference>
<evidence type="ECO:0000313" key="2">
    <source>
        <dbReference type="EMBL" id="THV23705.1"/>
    </source>
</evidence>
<keyword evidence="3" id="KW-1185">Reference proteome</keyword>
<dbReference type="SUPFAM" id="SSF158791">
    <property type="entry name" value="MgtE N-terminal domain-like"/>
    <property type="match status" value="1"/>
</dbReference>
<accession>A0A4S8P338</accession>
<feature type="chain" id="PRO_5020213768" evidence="1">
    <location>
        <begin position="31"/>
        <end position="178"/>
    </location>
</feature>
<comment type="caution">
    <text evidence="2">The sequence shown here is derived from an EMBL/GenBank/DDBJ whole genome shotgun (WGS) entry which is preliminary data.</text>
</comment>
<dbReference type="EMBL" id="STGV01000002">
    <property type="protein sequence ID" value="THV23705.1"/>
    <property type="molecule type" value="Genomic_DNA"/>
</dbReference>
<name>A0A4S8P338_9HYPH</name>
<reference evidence="2 3" key="1">
    <citation type="submission" date="2019-04" db="EMBL/GenBank/DDBJ databases">
        <title>Genome sequence of strain shin9-1.</title>
        <authorList>
            <person name="Gao J."/>
            <person name="Sun J."/>
        </authorList>
    </citation>
    <scope>NUCLEOTIDE SEQUENCE [LARGE SCALE GENOMIC DNA]</scope>
    <source>
        <strain evidence="3">shin9-1</strain>
    </source>
</reference>
<protein>
    <submittedName>
        <fullName evidence="2">Flagellar protein</fullName>
    </submittedName>
</protein>
<organism evidence="2 3">
    <name type="scientific">Peteryoungia ipomoeae</name>
    <dbReference type="NCBI Taxonomy" id="1210932"/>
    <lineage>
        <taxon>Bacteria</taxon>
        <taxon>Pseudomonadati</taxon>
        <taxon>Pseudomonadota</taxon>
        <taxon>Alphaproteobacteria</taxon>
        <taxon>Hyphomicrobiales</taxon>
        <taxon>Rhizobiaceae</taxon>
        <taxon>Peteryoungia</taxon>
    </lineage>
</organism>
<evidence type="ECO:0000256" key="1">
    <source>
        <dbReference type="SAM" id="SignalP"/>
    </source>
</evidence>
<keyword evidence="1" id="KW-0732">Signal</keyword>